<evidence type="ECO:0000259" key="2">
    <source>
        <dbReference type="PROSITE" id="PS50989"/>
    </source>
</evidence>
<dbReference type="Pfam" id="PF01039">
    <property type="entry name" value="Carboxyl_trans"/>
    <property type="match status" value="1"/>
</dbReference>
<evidence type="ECO:0000313" key="3">
    <source>
        <dbReference type="EMBL" id="KGX91301.1"/>
    </source>
</evidence>
<dbReference type="PROSITE" id="PS50980">
    <property type="entry name" value="COA_CT_NTER"/>
    <property type="match status" value="1"/>
</dbReference>
<accession>A0A0A5GDK4</accession>
<dbReference type="InterPro" id="IPR029045">
    <property type="entry name" value="ClpP/crotonase-like_dom_sf"/>
</dbReference>
<dbReference type="PANTHER" id="PTHR43842">
    <property type="entry name" value="PROPIONYL-COA CARBOXYLASE BETA CHAIN"/>
    <property type="match status" value="1"/>
</dbReference>
<dbReference type="GO" id="GO:0003989">
    <property type="term" value="F:acetyl-CoA carboxylase activity"/>
    <property type="evidence" value="ECO:0007669"/>
    <property type="project" value="InterPro"/>
</dbReference>
<dbReference type="PRINTS" id="PR01070">
    <property type="entry name" value="ACCCTRFRASEB"/>
</dbReference>
<dbReference type="RefSeq" id="WP_026800850.1">
    <property type="nucleotide sequence ID" value="NZ_AULI01000010.1"/>
</dbReference>
<dbReference type="GO" id="GO:0006633">
    <property type="term" value="P:fatty acid biosynthetic process"/>
    <property type="evidence" value="ECO:0007669"/>
    <property type="project" value="InterPro"/>
</dbReference>
<feature type="domain" description="CoA carboxyltransferase C-terminal" evidence="2">
    <location>
        <begin position="266"/>
        <end position="497"/>
    </location>
</feature>
<keyword evidence="3" id="KW-0808">Transferase</keyword>
<dbReference type="InterPro" id="IPR011763">
    <property type="entry name" value="COA_CT_C"/>
</dbReference>
<dbReference type="InterPro" id="IPR011762">
    <property type="entry name" value="COA_CT_N"/>
</dbReference>
<evidence type="ECO:0000259" key="1">
    <source>
        <dbReference type="PROSITE" id="PS50980"/>
    </source>
</evidence>
<dbReference type="InterPro" id="IPR000438">
    <property type="entry name" value="Acetyl_CoA_COase_Trfase_b_su"/>
</dbReference>
<dbReference type="Proteomes" id="UP000030528">
    <property type="component" value="Unassembled WGS sequence"/>
</dbReference>
<feature type="domain" description="CoA carboxyltransferase N-terminal" evidence="1">
    <location>
        <begin position="1"/>
        <end position="260"/>
    </location>
</feature>
<sequence>MMDIYDKINEMYDRRTKVEMGGGIERLEKQRQKGKLTARERLHTLLDDDSFLETNPYMEHRCHYFGMEEAEAPGEGVVTGTGTINGQRVYVFAHDFTVMGGSLGEMHAKKILNMMDLAAKNDAPIIGLNDSAGARIQEGVAALNGYGEIFYRNMKYSGRIPQISVIMGPCAGGAVYSPALTDVVIMVEEISQMFITGPKVIESITGERITAEELGGARVHNEKSGNAHLIARTEEEALALVRQLLGYLNSSKDQEGNLEWQGEQHYRDSLVDLLPDQGEKPYDMKAVIREIVDEDSFTEIHAHFARNAVVGFGRIGDRAIGIIANQPKYLAGSLDIDACDKIARFVRLCNSFSVPIITLVDVTGFFPGVQEEHHGIIRHGAKVLYAYAEADVPKVTVILRKAYGGAYVALNSKALGADVVFAWPSAEIAVMGDEGAANILFHKEIEGNDDPDAARREKRKAYKERFANPYVAAGLGMVDDVIDPRETRIHLLRSLEMLGGKGCKNIKRNHGNIPL</sequence>
<dbReference type="STRING" id="1385510.GCA_000425205_02518"/>
<dbReference type="InterPro" id="IPR034733">
    <property type="entry name" value="AcCoA_carboxyl_beta"/>
</dbReference>
<name>A0A0A5GDK4_9BACI</name>
<dbReference type="GO" id="GO:0009317">
    <property type="term" value="C:acetyl-CoA carboxylase complex"/>
    <property type="evidence" value="ECO:0007669"/>
    <property type="project" value="InterPro"/>
</dbReference>
<reference evidence="3 4" key="1">
    <citation type="submission" date="2013-08" db="EMBL/GenBank/DDBJ databases">
        <authorList>
            <person name="Huang J."/>
            <person name="Wang G."/>
        </authorList>
    </citation>
    <scope>NUCLEOTIDE SEQUENCE [LARGE SCALE GENOMIC DNA]</scope>
    <source>
        <strain evidence="3 4">JSM 076056</strain>
    </source>
</reference>
<dbReference type="SUPFAM" id="SSF52096">
    <property type="entry name" value="ClpP/crotonase"/>
    <property type="match status" value="2"/>
</dbReference>
<dbReference type="EMBL" id="AVPE01000010">
    <property type="protein sequence ID" value="KGX91301.1"/>
    <property type="molecule type" value="Genomic_DNA"/>
</dbReference>
<dbReference type="eggNOG" id="COG4799">
    <property type="taxonomic scope" value="Bacteria"/>
</dbReference>
<dbReference type="InterPro" id="IPR051047">
    <property type="entry name" value="AccD/PCCB"/>
</dbReference>
<dbReference type="PANTHER" id="PTHR43842:SF2">
    <property type="entry name" value="PROPIONYL-COA CARBOXYLASE BETA CHAIN, MITOCHONDRIAL"/>
    <property type="match status" value="1"/>
</dbReference>
<keyword evidence="4" id="KW-1185">Reference proteome</keyword>
<dbReference type="FunFam" id="3.90.226.10:FF:000016">
    <property type="entry name" value="Propionyl-CoA carboxylase, beta subunit"/>
    <property type="match status" value="1"/>
</dbReference>
<dbReference type="GO" id="GO:0004658">
    <property type="term" value="F:propionyl-CoA carboxylase activity"/>
    <property type="evidence" value="ECO:0007669"/>
    <property type="project" value="TreeGrafter"/>
</dbReference>
<protein>
    <submittedName>
        <fullName evidence="3">Methylmalonyl-CoA carboxyltransferase</fullName>
    </submittedName>
</protein>
<dbReference type="GO" id="GO:0016740">
    <property type="term" value="F:transferase activity"/>
    <property type="evidence" value="ECO:0007669"/>
    <property type="project" value="UniProtKB-KW"/>
</dbReference>
<dbReference type="Gene3D" id="3.90.226.10">
    <property type="entry name" value="2-enoyl-CoA Hydratase, Chain A, domain 1"/>
    <property type="match status" value="2"/>
</dbReference>
<gene>
    <name evidence="3" type="ORF">N781_04305</name>
</gene>
<evidence type="ECO:0000313" key="4">
    <source>
        <dbReference type="Proteomes" id="UP000030528"/>
    </source>
</evidence>
<proteinExistence type="predicted"/>
<organism evidence="3 4">
    <name type="scientific">Pontibacillus halophilus JSM 076056 = DSM 19796</name>
    <dbReference type="NCBI Taxonomy" id="1385510"/>
    <lineage>
        <taxon>Bacteria</taxon>
        <taxon>Bacillati</taxon>
        <taxon>Bacillota</taxon>
        <taxon>Bacilli</taxon>
        <taxon>Bacillales</taxon>
        <taxon>Bacillaceae</taxon>
        <taxon>Pontibacillus</taxon>
    </lineage>
</organism>
<dbReference type="PROSITE" id="PS50989">
    <property type="entry name" value="COA_CT_CTER"/>
    <property type="match status" value="1"/>
</dbReference>
<comment type="caution">
    <text evidence="3">The sequence shown here is derived from an EMBL/GenBank/DDBJ whole genome shotgun (WGS) entry which is preliminary data.</text>
</comment>
<dbReference type="AlphaFoldDB" id="A0A0A5GDK4"/>
<dbReference type="OrthoDB" id="9803706at2"/>